<sequence length="183" mass="19861">MFNYALVTFLCFVALLSVDSVFTLEERQACTYARRQSGVAQEIKTISSHFLADAAEIPLAPLASRTFFVTPSELGVALPPINVGLTADTVRTELVILGAVLNANVPAHSVHYINNSNGSVTVDFIQIDSNVLPHEQVREIHEFDQRSCQITKITGYVHGPVICNPLPTNPTLILLCNELGATA</sequence>
<organism evidence="2 3">
    <name type="scientific">Xylaria arbuscula</name>
    <dbReference type="NCBI Taxonomy" id="114810"/>
    <lineage>
        <taxon>Eukaryota</taxon>
        <taxon>Fungi</taxon>
        <taxon>Dikarya</taxon>
        <taxon>Ascomycota</taxon>
        <taxon>Pezizomycotina</taxon>
        <taxon>Sordariomycetes</taxon>
        <taxon>Xylariomycetidae</taxon>
        <taxon>Xylariales</taxon>
        <taxon>Xylariaceae</taxon>
        <taxon>Xylaria</taxon>
    </lineage>
</organism>
<evidence type="ECO:0000313" key="3">
    <source>
        <dbReference type="Proteomes" id="UP001148614"/>
    </source>
</evidence>
<dbReference type="Proteomes" id="UP001148614">
    <property type="component" value="Unassembled WGS sequence"/>
</dbReference>
<protein>
    <submittedName>
        <fullName evidence="2">Uncharacterized protein</fullName>
    </submittedName>
</protein>
<keyword evidence="1" id="KW-0732">Signal</keyword>
<feature type="chain" id="PRO_5040957056" evidence="1">
    <location>
        <begin position="24"/>
        <end position="183"/>
    </location>
</feature>
<gene>
    <name evidence="2" type="ORF">NPX13_g7218</name>
</gene>
<comment type="caution">
    <text evidence="2">The sequence shown here is derived from an EMBL/GenBank/DDBJ whole genome shotgun (WGS) entry which is preliminary data.</text>
</comment>
<name>A0A9W8TJP0_9PEZI</name>
<reference evidence="2" key="1">
    <citation type="submission" date="2022-07" db="EMBL/GenBank/DDBJ databases">
        <title>Genome Sequence of Xylaria arbuscula.</title>
        <authorList>
            <person name="Buettner E."/>
        </authorList>
    </citation>
    <scope>NUCLEOTIDE SEQUENCE</scope>
    <source>
        <strain evidence="2">VT107</strain>
    </source>
</reference>
<dbReference type="AlphaFoldDB" id="A0A9W8TJP0"/>
<proteinExistence type="predicted"/>
<feature type="signal peptide" evidence="1">
    <location>
        <begin position="1"/>
        <end position="23"/>
    </location>
</feature>
<dbReference type="OrthoDB" id="3643441at2759"/>
<dbReference type="EMBL" id="JANPWZ010001384">
    <property type="protein sequence ID" value="KAJ3566224.1"/>
    <property type="molecule type" value="Genomic_DNA"/>
</dbReference>
<keyword evidence="3" id="KW-1185">Reference proteome</keyword>
<evidence type="ECO:0000256" key="1">
    <source>
        <dbReference type="SAM" id="SignalP"/>
    </source>
</evidence>
<accession>A0A9W8TJP0</accession>
<evidence type="ECO:0000313" key="2">
    <source>
        <dbReference type="EMBL" id="KAJ3566224.1"/>
    </source>
</evidence>